<dbReference type="EMBL" id="KV918920">
    <property type="protein sequence ID" value="OSX75036.1"/>
    <property type="molecule type" value="Genomic_DNA"/>
</dbReference>
<organism evidence="1 2">
    <name type="scientific">Porphyra umbilicalis</name>
    <name type="common">Purple laver</name>
    <name type="synonym">Red alga</name>
    <dbReference type="NCBI Taxonomy" id="2786"/>
    <lineage>
        <taxon>Eukaryota</taxon>
        <taxon>Rhodophyta</taxon>
        <taxon>Bangiophyceae</taxon>
        <taxon>Bangiales</taxon>
        <taxon>Bangiaceae</taxon>
        <taxon>Porphyra</taxon>
    </lineage>
</organism>
<keyword evidence="2" id="KW-1185">Reference proteome</keyword>
<evidence type="ECO:0000313" key="1">
    <source>
        <dbReference type="EMBL" id="OSX75036.1"/>
    </source>
</evidence>
<name>A0A1X6P2M0_PORUM</name>
<dbReference type="Proteomes" id="UP000218209">
    <property type="component" value="Unassembled WGS sequence"/>
</dbReference>
<reference evidence="1 2" key="1">
    <citation type="submission" date="2017-03" db="EMBL/GenBank/DDBJ databases">
        <title>WGS assembly of Porphyra umbilicalis.</title>
        <authorList>
            <person name="Brawley S.H."/>
            <person name="Blouin N.A."/>
            <person name="Ficko-Blean E."/>
            <person name="Wheeler G.L."/>
            <person name="Lohr M."/>
            <person name="Goodson H.V."/>
            <person name="Jenkins J.W."/>
            <person name="Blaby-Haas C.E."/>
            <person name="Helliwell K.E."/>
            <person name="Chan C."/>
            <person name="Marriage T."/>
            <person name="Bhattacharya D."/>
            <person name="Klein A.S."/>
            <person name="Badis Y."/>
            <person name="Brodie J."/>
            <person name="Cao Y."/>
            <person name="Collen J."/>
            <person name="Dittami S.M."/>
            <person name="Gachon C.M."/>
            <person name="Green B.R."/>
            <person name="Karpowicz S."/>
            <person name="Kim J.W."/>
            <person name="Kudahl U."/>
            <person name="Lin S."/>
            <person name="Michel G."/>
            <person name="Mittag M."/>
            <person name="Olson B.J."/>
            <person name="Pangilinan J."/>
            <person name="Peng Y."/>
            <person name="Qiu H."/>
            <person name="Shu S."/>
            <person name="Singer J.T."/>
            <person name="Smith A.G."/>
            <person name="Sprecher B.N."/>
            <person name="Wagner V."/>
            <person name="Wang W."/>
            <person name="Wang Z.-Y."/>
            <person name="Yan J."/>
            <person name="Yarish C."/>
            <person name="Zoeuner-Riek S."/>
            <person name="Zhuang Y."/>
            <person name="Zou Y."/>
            <person name="Lindquist E.A."/>
            <person name="Grimwood J."/>
            <person name="Barry K."/>
            <person name="Rokhsar D.S."/>
            <person name="Schmutz J."/>
            <person name="Stiller J.W."/>
            <person name="Grossman A.R."/>
            <person name="Prochnik S.E."/>
        </authorList>
    </citation>
    <scope>NUCLEOTIDE SEQUENCE [LARGE SCALE GENOMIC DNA]</scope>
    <source>
        <strain evidence="1">4086291</strain>
    </source>
</reference>
<sequence>MSVAEAEEVAASARSFVFHFLTPILGQFFNTKVHKLLAHVLAAIRLHGAIKNGDKGGNESLHGHEKRRYVRTNRDEDTIRGQLLRIGQGSLEIRSRFEREAADYDAWRRPGRRAPAVTVAELATRPGLCAVGTALGLPLVTTILRLSNSYTFSPRFPCCSGGHPPQHLRATPMYRGLPWFDCLAYALSGDAQGVMRYGEARAIVSKAGDNDVDVVVVASMDVCESMPGCPLVEGGCKRLCWSMEVGDEWPALLAVPLSSVLHIEHMVPDQDQITRDHGISATPMTVPNTPAYRRAQRFFLNAFYPWP</sequence>
<protein>
    <submittedName>
        <fullName evidence="1">Uncharacterized protein</fullName>
    </submittedName>
</protein>
<gene>
    <name evidence="1" type="ORF">BU14_0257s0006</name>
</gene>
<proteinExistence type="predicted"/>
<accession>A0A1X6P2M0</accession>
<evidence type="ECO:0000313" key="2">
    <source>
        <dbReference type="Proteomes" id="UP000218209"/>
    </source>
</evidence>
<dbReference type="AlphaFoldDB" id="A0A1X6P2M0"/>